<evidence type="ECO:0000313" key="1">
    <source>
        <dbReference type="EMBL" id="KEH20696.1"/>
    </source>
</evidence>
<protein>
    <submittedName>
        <fullName evidence="1 2">Uncharacterized protein</fullName>
    </submittedName>
</protein>
<dbReference type="EMBL" id="CM001224">
    <property type="protein sequence ID" value="KEH20696.1"/>
    <property type="molecule type" value="Genomic_DNA"/>
</dbReference>
<reference evidence="2" key="3">
    <citation type="submission" date="2015-04" db="UniProtKB">
        <authorList>
            <consortium name="EnsemblPlants"/>
        </authorList>
    </citation>
    <scope>IDENTIFICATION</scope>
    <source>
        <strain evidence="2">cv. Jemalong A17</strain>
    </source>
</reference>
<keyword evidence="3" id="KW-1185">Reference proteome</keyword>
<gene>
    <name evidence="1" type="ordered locus">MTR_8g487730</name>
</gene>
<proteinExistence type="predicted"/>
<name>A0A072TU29_MEDTR</name>
<accession>A0A072TU29</accession>
<evidence type="ECO:0000313" key="2">
    <source>
        <dbReference type="EnsemblPlants" id="KEH20696"/>
    </source>
</evidence>
<sequence length="55" mass="6433">MHVIAARSCGCLQWLESYSRFKVMMVTSSMSLYNRAYEHTIWNLTSPIFCLILND</sequence>
<evidence type="ECO:0000313" key="3">
    <source>
        <dbReference type="Proteomes" id="UP000002051"/>
    </source>
</evidence>
<dbReference type="Proteomes" id="UP000002051">
    <property type="component" value="Chromosome 8"/>
</dbReference>
<reference evidence="1 3" key="2">
    <citation type="journal article" date="2014" name="BMC Genomics">
        <title>An improved genome release (version Mt4.0) for the model legume Medicago truncatula.</title>
        <authorList>
            <person name="Tang H."/>
            <person name="Krishnakumar V."/>
            <person name="Bidwell S."/>
            <person name="Rosen B."/>
            <person name="Chan A."/>
            <person name="Zhou S."/>
            <person name="Gentzbittel L."/>
            <person name="Childs K.L."/>
            <person name="Yandell M."/>
            <person name="Gundlach H."/>
            <person name="Mayer K.F."/>
            <person name="Schwartz D.C."/>
            <person name="Town C.D."/>
        </authorList>
    </citation>
    <scope>GENOME REANNOTATION</scope>
    <source>
        <strain evidence="1">A17</strain>
        <strain evidence="2 3">cv. Jemalong A17</strain>
    </source>
</reference>
<reference evidence="1 3" key="1">
    <citation type="journal article" date="2011" name="Nature">
        <title>The Medicago genome provides insight into the evolution of rhizobial symbioses.</title>
        <authorList>
            <person name="Young N.D."/>
            <person name="Debelle F."/>
            <person name="Oldroyd G.E."/>
            <person name="Geurts R."/>
            <person name="Cannon S.B."/>
            <person name="Udvardi M.K."/>
            <person name="Benedito V.A."/>
            <person name="Mayer K.F."/>
            <person name="Gouzy J."/>
            <person name="Schoof H."/>
            <person name="Van de Peer Y."/>
            <person name="Proost S."/>
            <person name="Cook D.R."/>
            <person name="Meyers B.C."/>
            <person name="Spannagl M."/>
            <person name="Cheung F."/>
            <person name="De Mita S."/>
            <person name="Krishnakumar V."/>
            <person name="Gundlach H."/>
            <person name="Zhou S."/>
            <person name="Mudge J."/>
            <person name="Bharti A.K."/>
            <person name="Murray J.D."/>
            <person name="Naoumkina M.A."/>
            <person name="Rosen B."/>
            <person name="Silverstein K.A."/>
            <person name="Tang H."/>
            <person name="Rombauts S."/>
            <person name="Zhao P.X."/>
            <person name="Zhou P."/>
            <person name="Barbe V."/>
            <person name="Bardou P."/>
            <person name="Bechner M."/>
            <person name="Bellec A."/>
            <person name="Berger A."/>
            <person name="Berges H."/>
            <person name="Bidwell S."/>
            <person name="Bisseling T."/>
            <person name="Choisne N."/>
            <person name="Couloux A."/>
            <person name="Denny R."/>
            <person name="Deshpande S."/>
            <person name="Dai X."/>
            <person name="Doyle J.J."/>
            <person name="Dudez A.M."/>
            <person name="Farmer A.D."/>
            <person name="Fouteau S."/>
            <person name="Franken C."/>
            <person name="Gibelin C."/>
            <person name="Gish J."/>
            <person name="Goldstein S."/>
            <person name="Gonzalez A.J."/>
            <person name="Green P.J."/>
            <person name="Hallab A."/>
            <person name="Hartog M."/>
            <person name="Hua A."/>
            <person name="Humphray S.J."/>
            <person name="Jeong D.H."/>
            <person name="Jing Y."/>
            <person name="Jocker A."/>
            <person name="Kenton S.M."/>
            <person name="Kim D.J."/>
            <person name="Klee K."/>
            <person name="Lai H."/>
            <person name="Lang C."/>
            <person name="Lin S."/>
            <person name="Macmil S.L."/>
            <person name="Magdelenat G."/>
            <person name="Matthews L."/>
            <person name="McCorrison J."/>
            <person name="Monaghan E.L."/>
            <person name="Mun J.H."/>
            <person name="Najar F.Z."/>
            <person name="Nicholson C."/>
            <person name="Noirot C."/>
            <person name="O'Bleness M."/>
            <person name="Paule C.R."/>
            <person name="Poulain J."/>
            <person name="Prion F."/>
            <person name="Qin B."/>
            <person name="Qu C."/>
            <person name="Retzel E.F."/>
            <person name="Riddle C."/>
            <person name="Sallet E."/>
            <person name="Samain S."/>
            <person name="Samson N."/>
            <person name="Sanders I."/>
            <person name="Saurat O."/>
            <person name="Scarpelli C."/>
            <person name="Schiex T."/>
            <person name="Segurens B."/>
            <person name="Severin A.J."/>
            <person name="Sherrier D.J."/>
            <person name="Shi R."/>
            <person name="Sims S."/>
            <person name="Singer S.R."/>
            <person name="Sinharoy S."/>
            <person name="Sterck L."/>
            <person name="Viollet A."/>
            <person name="Wang B.B."/>
            <person name="Wang K."/>
            <person name="Wang M."/>
            <person name="Wang X."/>
            <person name="Warfsmann J."/>
            <person name="Weissenbach J."/>
            <person name="White D.D."/>
            <person name="White J.D."/>
            <person name="Wiley G.B."/>
            <person name="Wincker P."/>
            <person name="Xing Y."/>
            <person name="Yang L."/>
            <person name="Yao Z."/>
            <person name="Ying F."/>
            <person name="Zhai J."/>
            <person name="Zhou L."/>
            <person name="Zuber A."/>
            <person name="Denarie J."/>
            <person name="Dixon R.A."/>
            <person name="May G.D."/>
            <person name="Schwartz D.C."/>
            <person name="Rogers J."/>
            <person name="Quetier F."/>
            <person name="Town C.D."/>
            <person name="Roe B.A."/>
        </authorList>
    </citation>
    <scope>NUCLEOTIDE SEQUENCE [LARGE SCALE GENOMIC DNA]</scope>
    <source>
        <strain evidence="1">A17</strain>
        <strain evidence="2 3">cv. Jemalong A17</strain>
    </source>
</reference>
<dbReference type="AlphaFoldDB" id="A0A072TU29"/>
<organism evidence="1 3">
    <name type="scientific">Medicago truncatula</name>
    <name type="common">Barrel medic</name>
    <name type="synonym">Medicago tribuloides</name>
    <dbReference type="NCBI Taxonomy" id="3880"/>
    <lineage>
        <taxon>Eukaryota</taxon>
        <taxon>Viridiplantae</taxon>
        <taxon>Streptophyta</taxon>
        <taxon>Embryophyta</taxon>
        <taxon>Tracheophyta</taxon>
        <taxon>Spermatophyta</taxon>
        <taxon>Magnoliopsida</taxon>
        <taxon>eudicotyledons</taxon>
        <taxon>Gunneridae</taxon>
        <taxon>Pentapetalae</taxon>
        <taxon>rosids</taxon>
        <taxon>fabids</taxon>
        <taxon>Fabales</taxon>
        <taxon>Fabaceae</taxon>
        <taxon>Papilionoideae</taxon>
        <taxon>50 kb inversion clade</taxon>
        <taxon>NPAAA clade</taxon>
        <taxon>Hologalegina</taxon>
        <taxon>IRL clade</taxon>
        <taxon>Trifolieae</taxon>
        <taxon>Medicago</taxon>
    </lineage>
</organism>
<dbReference type="EnsemblPlants" id="KEH20696">
    <property type="protein sequence ID" value="KEH20696"/>
    <property type="gene ID" value="MTR_8g487730"/>
</dbReference>
<dbReference type="HOGENOM" id="CLU_3035454_0_0_1"/>